<evidence type="ECO:0000313" key="1">
    <source>
        <dbReference type="EMBL" id="KAA3462652.1"/>
    </source>
</evidence>
<proteinExistence type="predicted"/>
<organism evidence="1 2">
    <name type="scientific">Gossypium australe</name>
    <dbReference type="NCBI Taxonomy" id="47621"/>
    <lineage>
        <taxon>Eukaryota</taxon>
        <taxon>Viridiplantae</taxon>
        <taxon>Streptophyta</taxon>
        <taxon>Embryophyta</taxon>
        <taxon>Tracheophyta</taxon>
        <taxon>Spermatophyta</taxon>
        <taxon>Magnoliopsida</taxon>
        <taxon>eudicotyledons</taxon>
        <taxon>Gunneridae</taxon>
        <taxon>Pentapetalae</taxon>
        <taxon>rosids</taxon>
        <taxon>malvids</taxon>
        <taxon>Malvales</taxon>
        <taxon>Malvaceae</taxon>
        <taxon>Malvoideae</taxon>
        <taxon>Gossypium</taxon>
    </lineage>
</organism>
<comment type="caution">
    <text evidence="1">The sequence shown here is derived from an EMBL/GenBank/DDBJ whole genome shotgun (WGS) entry which is preliminary data.</text>
</comment>
<gene>
    <name evidence="1" type="ORF">EPI10_029119</name>
</gene>
<evidence type="ECO:0000313" key="2">
    <source>
        <dbReference type="Proteomes" id="UP000325315"/>
    </source>
</evidence>
<dbReference type="OrthoDB" id="1741137at2759"/>
<protein>
    <submittedName>
        <fullName evidence="1">Uncharacterized protein</fullName>
    </submittedName>
</protein>
<accession>A0A5B6V0J6</accession>
<reference evidence="2" key="1">
    <citation type="journal article" date="2019" name="Plant Biotechnol. J.">
        <title>Genome sequencing of the Australian wild diploid species Gossypium australe highlights disease resistance and delayed gland morphogenesis.</title>
        <authorList>
            <person name="Cai Y."/>
            <person name="Cai X."/>
            <person name="Wang Q."/>
            <person name="Wang P."/>
            <person name="Zhang Y."/>
            <person name="Cai C."/>
            <person name="Xu Y."/>
            <person name="Wang K."/>
            <person name="Zhou Z."/>
            <person name="Wang C."/>
            <person name="Geng S."/>
            <person name="Li B."/>
            <person name="Dong Q."/>
            <person name="Hou Y."/>
            <person name="Wang H."/>
            <person name="Ai P."/>
            <person name="Liu Z."/>
            <person name="Yi F."/>
            <person name="Sun M."/>
            <person name="An G."/>
            <person name="Cheng J."/>
            <person name="Zhang Y."/>
            <person name="Shi Q."/>
            <person name="Xie Y."/>
            <person name="Shi X."/>
            <person name="Chang Y."/>
            <person name="Huang F."/>
            <person name="Chen Y."/>
            <person name="Hong S."/>
            <person name="Mi L."/>
            <person name="Sun Q."/>
            <person name="Zhang L."/>
            <person name="Zhou B."/>
            <person name="Peng R."/>
            <person name="Zhang X."/>
            <person name="Liu F."/>
        </authorList>
    </citation>
    <scope>NUCLEOTIDE SEQUENCE [LARGE SCALE GENOMIC DNA]</scope>
    <source>
        <strain evidence="2">cv. PA1801</strain>
    </source>
</reference>
<keyword evidence="2" id="KW-1185">Reference proteome</keyword>
<sequence>MSTFSDEVNDALNQSKLLKIRRDAIAAIKKGFEELKAQRNLIQMALIQVGSCSTYRGKRVKVPEPRCYEGWNTKKLDNFLFDMEQ</sequence>
<dbReference type="EMBL" id="SMMG02000009">
    <property type="protein sequence ID" value="KAA3462652.1"/>
    <property type="molecule type" value="Genomic_DNA"/>
</dbReference>
<dbReference type="Proteomes" id="UP000325315">
    <property type="component" value="Unassembled WGS sequence"/>
</dbReference>
<dbReference type="AlphaFoldDB" id="A0A5B6V0J6"/>
<name>A0A5B6V0J6_9ROSI</name>